<comment type="caution">
    <text evidence="3">The sequence shown here is derived from an EMBL/GenBank/DDBJ whole genome shotgun (WGS) entry which is preliminary data.</text>
</comment>
<proteinExistence type="predicted"/>
<evidence type="ECO:0008006" key="5">
    <source>
        <dbReference type="Google" id="ProtNLM"/>
    </source>
</evidence>
<dbReference type="PANTHER" id="PTHR37534:SF46">
    <property type="entry name" value="ZN(II)2CYS6 TRANSCRIPTION FACTOR (EUROFUNG)"/>
    <property type="match status" value="1"/>
</dbReference>
<protein>
    <recommendedName>
        <fullName evidence="5">Transcription factor domain-containing protein</fullName>
    </recommendedName>
</protein>
<evidence type="ECO:0000256" key="2">
    <source>
        <dbReference type="ARBA" id="ARBA00023242"/>
    </source>
</evidence>
<reference evidence="4" key="1">
    <citation type="journal article" date="2017" name="Nat. Microbiol.">
        <title>Global analysis of biosynthetic gene clusters reveals vast potential of secondary metabolite production in Penicillium species.</title>
        <authorList>
            <person name="Nielsen J.C."/>
            <person name="Grijseels S."/>
            <person name="Prigent S."/>
            <person name="Ji B."/>
            <person name="Dainat J."/>
            <person name="Nielsen K.F."/>
            <person name="Frisvad J.C."/>
            <person name="Workman M."/>
            <person name="Nielsen J."/>
        </authorList>
    </citation>
    <scope>NUCLEOTIDE SEQUENCE [LARGE SCALE GENOMIC DNA]</scope>
    <source>
        <strain evidence="4">IBT 24891</strain>
    </source>
</reference>
<evidence type="ECO:0000313" key="4">
    <source>
        <dbReference type="Proteomes" id="UP000191285"/>
    </source>
</evidence>
<dbReference type="Pfam" id="PF11951">
    <property type="entry name" value="Fungal_trans_2"/>
    <property type="match status" value="1"/>
</dbReference>
<dbReference type="AlphaFoldDB" id="A0A1V6TJX8"/>
<dbReference type="STRING" id="303698.A0A1V6TJX8"/>
<dbReference type="InterPro" id="IPR021858">
    <property type="entry name" value="Fun_TF"/>
</dbReference>
<dbReference type="Proteomes" id="UP000191285">
    <property type="component" value="Unassembled WGS sequence"/>
</dbReference>
<dbReference type="GO" id="GO:0005634">
    <property type="term" value="C:nucleus"/>
    <property type="evidence" value="ECO:0007669"/>
    <property type="project" value="UniProtKB-SubCell"/>
</dbReference>
<dbReference type="EMBL" id="MLKD01000005">
    <property type="protein sequence ID" value="OQE26581.1"/>
    <property type="molecule type" value="Genomic_DNA"/>
</dbReference>
<sequence>MSAPNKGANIDQLEIAKDAEPVASTAIEAYRHALNVLADHLNAQATQEGSTSQLVWIDSDQNPWRNLVCPLAARSPCVSYAILATAAANIYVKIDPNSSEKAISLYILTEYRQRALSLLTNNLSQARRFNEQENAEAKVQNFRESLAATLLHWHLEMHFPSDSTWKIHLRTAQALVYSHCLIATSKSQFDECGTFLLQEFYCATIWPRLTLNIDIEDVALTLPLRNQGDAFIGFVRLMHRLILLASRPNCEIAPKKTKLTMSITELESEASRNRQSVLESLQRNDLSSRLCPFDDVLHVVDAWFYAILIFGYQVIGPTCETTDFIQNDCDCLFQALESLSSPLSFAQNQPWPLFIAGTECAGDKYRQNWVESRFQLLIQNICPLDRPRMLRFLKEWWNDYDVKSGYGGTGNWLEFIRRAQSHQDFIIW</sequence>
<accession>A0A1V6TJX8</accession>
<comment type="subcellular location">
    <subcellularLocation>
        <location evidence="1">Nucleus</location>
    </subcellularLocation>
</comment>
<name>A0A1V6TJX8_9EURO</name>
<dbReference type="PANTHER" id="PTHR37534">
    <property type="entry name" value="TRANSCRIPTIONAL ACTIVATOR PROTEIN UGA3"/>
    <property type="match status" value="1"/>
</dbReference>
<keyword evidence="4" id="KW-1185">Reference proteome</keyword>
<dbReference type="OrthoDB" id="3251668at2759"/>
<gene>
    <name evidence="3" type="ORF">PENSTE_c005G04590</name>
</gene>
<evidence type="ECO:0000256" key="1">
    <source>
        <dbReference type="ARBA" id="ARBA00004123"/>
    </source>
</evidence>
<evidence type="ECO:0000313" key="3">
    <source>
        <dbReference type="EMBL" id="OQE26581.1"/>
    </source>
</evidence>
<organism evidence="3 4">
    <name type="scientific">Penicillium steckii</name>
    <dbReference type="NCBI Taxonomy" id="303698"/>
    <lineage>
        <taxon>Eukaryota</taxon>
        <taxon>Fungi</taxon>
        <taxon>Dikarya</taxon>
        <taxon>Ascomycota</taxon>
        <taxon>Pezizomycotina</taxon>
        <taxon>Eurotiomycetes</taxon>
        <taxon>Eurotiomycetidae</taxon>
        <taxon>Eurotiales</taxon>
        <taxon>Aspergillaceae</taxon>
        <taxon>Penicillium</taxon>
    </lineage>
</organism>
<keyword evidence="2" id="KW-0539">Nucleus</keyword>